<reference evidence="2" key="1">
    <citation type="journal article" date="2019" name="bioRxiv">
        <title>The Genome of the Zebra Mussel, Dreissena polymorpha: A Resource for Invasive Species Research.</title>
        <authorList>
            <person name="McCartney M.A."/>
            <person name="Auch B."/>
            <person name="Kono T."/>
            <person name="Mallez S."/>
            <person name="Zhang Y."/>
            <person name="Obille A."/>
            <person name="Becker A."/>
            <person name="Abrahante J.E."/>
            <person name="Garbe J."/>
            <person name="Badalamenti J.P."/>
            <person name="Herman A."/>
            <person name="Mangelson H."/>
            <person name="Liachko I."/>
            <person name="Sullivan S."/>
            <person name="Sone E.D."/>
            <person name="Koren S."/>
            <person name="Silverstein K.A.T."/>
            <person name="Beckman K.B."/>
            <person name="Gohl D.M."/>
        </authorList>
    </citation>
    <scope>NUCLEOTIDE SEQUENCE</scope>
    <source>
        <strain evidence="2">Duluth1</strain>
        <tissue evidence="2">Whole animal</tissue>
    </source>
</reference>
<feature type="region of interest" description="Disordered" evidence="1">
    <location>
        <begin position="32"/>
        <end position="52"/>
    </location>
</feature>
<gene>
    <name evidence="2" type="ORF">DPMN_084588</name>
</gene>
<dbReference type="Proteomes" id="UP000828390">
    <property type="component" value="Unassembled WGS sequence"/>
</dbReference>
<evidence type="ECO:0000313" key="2">
    <source>
        <dbReference type="EMBL" id="KAH3697101.1"/>
    </source>
</evidence>
<evidence type="ECO:0000256" key="1">
    <source>
        <dbReference type="SAM" id="MobiDB-lite"/>
    </source>
</evidence>
<dbReference type="AlphaFoldDB" id="A0A9D4BC52"/>
<dbReference type="EMBL" id="JAIWYP010000016">
    <property type="protein sequence ID" value="KAH3697101.1"/>
    <property type="molecule type" value="Genomic_DNA"/>
</dbReference>
<comment type="caution">
    <text evidence="2">The sequence shown here is derived from an EMBL/GenBank/DDBJ whole genome shotgun (WGS) entry which is preliminary data.</text>
</comment>
<evidence type="ECO:0000313" key="3">
    <source>
        <dbReference type="Proteomes" id="UP000828390"/>
    </source>
</evidence>
<keyword evidence="3" id="KW-1185">Reference proteome</keyword>
<accession>A0A9D4BC52</accession>
<reference evidence="2" key="2">
    <citation type="submission" date="2020-11" db="EMBL/GenBank/DDBJ databases">
        <authorList>
            <person name="McCartney M.A."/>
            <person name="Auch B."/>
            <person name="Kono T."/>
            <person name="Mallez S."/>
            <person name="Becker A."/>
            <person name="Gohl D.M."/>
            <person name="Silverstein K.A.T."/>
            <person name="Koren S."/>
            <person name="Bechman K.B."/>
            <person name="Herman A."/>
            <person name="Abrahante J.E."/>
            <person name="Garbe J."/>
        </authorList>
    </citation>
    <scope>NUCLEOTIDE SEQUENCE</scope>
    <source>
        <strain evidence="2">Duluth1</strain>
        <tissue evidence="2">Whole animal</tissue>
    </source>
</reference>
<sequence length="140" mass="16000">MWVQGSKQLNAIVAKNGKPASTKCHLFANSVAERSKHGRGSPNTKPPTHEQENRRLKLNAELTGLEPLTPGVLKSKVFRLDHSAIHAHWRWEWLHEKDYAVVYGRGVNWLRKSCGKKAFRLHAEDPNHIKNIRTIKTNQV</sequence>
<organism evidence="2 3">
    <name type="scientific">Dreissena polymorpha</name>
    <name type="common">Zebra mussel</name>
    <name type="synonym">Mytilus polymorpha</name>
    <dbReference type="NCBI Taxonomy" id="45954"/>
    <lineage>
        <taxon>Eukaryota</taxon>
        <taxon>Metazoa</taxon>
        <taxon>Spiralia</taxon>
        <taxon>Lophotrochozoa</taxon>
        <taxon>Mollusca</taxon>
        <taxon>Bivalvia</taxon>
        <taxon>Autobranchia</taxon>
        <taxon>Heteroconchia</taxon>
        <taxon>Euheterodonta</taxon>
        <taxon>Imparidentia</taxon>
        <taxon>Neoheterodontei</taxon>
        <taxon>Myida</taxon>
        <taxon>Dreissenoidea</taxon>
        <taxon>Dreissenidae</taxon>
        <taxon>Dreissena</taxon>
    </lineage>
</organism>
<protein>
    <submittedName>
        <fullName evidence="2">Uncharacterized protein</fullName>
    </submittedName>
</protein>
<name>A0A9D4BC52_DREPO</name>
<proteinExistence type="predicted"/>